<gene>
    <name evidence="5" type="ORF">C2S53_008915</name>
</gene>
<protein>
    <recommendedName>
        <fullName evidence="4">ACB domain-containing protein</fullName>
    </recommendedName>
</protein>
<evidence type="ECO:0000256" key="1">
    <source>
        <dbReference type="ARBA" id="ARBA00005567"/>
    </source>
</evidence>
<dbReference type="EMBL" id="SDAM02000809">
    <property type="protein sequence ID" value="KAH6823489.1"/>
    <property type="molecule type" value="Genomic_DNA"/>
</dbReference>
<comment type="caution">
    <text evidence="5">The sequence shown here is derived from an EMBL/GenBank/DDBJ whole genome shotgun (WGS) entry which is preliminary data.</text>
</comment>
<keyword evidence="2" id="KW-0446">Lipid-binding</keyword>
<dbReference type="InterPro" id="IPR000582">
    <property type="entry name" value="Acyl-CoA-binding_protein"/>
</dbReference>
<comment type="similarity">
    <text evidence="1">Belongs to the ACBP family.</text>
</comment>
<dbReference type="GO" id="GO:0000062">
    <property type="term" value="F:fatty-acyl-CoA binding"/>
    <property type="evidence" value="ECO:0007669"/>
    <property type="project" value="InterPro"/>
</dbReference>
<evidence type="ECO:0000259" key="4">
    <source>
        <dbReference type="PROSITE" id="PS51228"/>
    </source>
</evidence>
<sequence>MEFLQEPTFTVFLALVLSLLVAKIVSFAVSNSTADDNTAVSSVSEGAVAKEATLDRGLMVRRGKGEKRVKFVDDVVIRRVDRYEGSENLAFLDDVGEVGDVIVEEKSVNQNYGERVDQFEGNGLGGDSRVRKGEEECSDLREMDEADALVEGCERTETMIRKEVDGGVSENVETLVTGGVKSEVELEGDDMVVDEREGNGEVGCGEREEVVRGEVKEKGDVRDESVDDDWEGIERSELEKVFAEAVNYVEYGGKDKEDDRLGKLGSDVQMQLYGLHKVAVEGPCREPQPMALMVSARAKWNSWQKLGSMSREVAMQQYIEVLSKNIPERMHEHSADDDIQRNMETEDEIFFVEQDRKSELSTAPVIGYSTSYSSVDKVDAV</sequence>
<evidence type="ECO:0000256" key="3">
    <source>
        <dbReference type="SAM" id="SignalP"/>
    </source>
</evidence>
<evidence type="ECO:0000313" key="6">
    <source>
        <dbReference type="Proteomes" id="UP001190926"/>
    </source>
</evidence>
<dbReference type="InterPro" id="IPR035984">
    <property type="entry name" value="Acyl-CoA-binding_sf"/>
</dbReference>
<dbReference type="InterPro" id="IPR014352">
    <property type="entry name" value="FERM/acyl-CoA-bd_prot_sf"/>
</dbReference>
<dbReference type="Gene3D" id="1.20.80.10">
    <property type="match status" value="1"/>
</dbReference>
<keyword evidence="6" id="KW-1185">Reference proteome</keyword>
<accession>A0AAD4IY81</accession>
<dbReference type="Pfam" id="PF00887">
    <property type="entry name" value="ACBP"/>
    <property type="match status" value="1"/>
</dbReference>
<dbReference type="SUPFAM" id="SSF47027">
    <property type="entry name" value="Acyl-CoA binding protein"/>
    <property type="match status" value="1"/>
</dbReference>
<feature type="chain" id="PRO_5041896815" description="ACB domain-containing protein" evidence="3">
    <location>
        <begin position="27"/>
        <end position="381"/>
    </location>
</feature>
<reference evidence="5 6" key="1">
    <citation type="journal article" date="2021" name="Nat. Commun.">
        <title>Incipient diploidization of the medicinal plant Perilla within 10,000 years.</title>
        <authorList>
            <person name="Zhang Y."/>
            <person name="Shen Q."/>
            <person name="Leng L."/>
            <person name="Zhang D."/>
            <person name="Chen S."/>
            <person name="Shi Y."/>
            <person name="Ning Z."/>
            <person name="Chen S."/>
        </authorList>
    </citation>
    <scope>NUCLEOTIDE SEQUENCE [LARGE SCALE GENOMIC DNA]</scope>
    <source>
        <strain evidence="6">cv. PC099</strain>
    </source>
</reference>
<dbReference type="AlphaFoldDB" id="A0AAD4IY81"/>
<evidence type="ECO:0000256" key="2">
    <source>
        <dbReference type="ARBA" id="ARBA00023121"/>
    </source>
</evidence>
<dbReference type="PROSITE" id="PS51228">
    <property type="entry name" value="ACB_2"/>
    <property type="match status" value="1"/>
</dbReference>
<organism evidence="5 6">
    <name type="scientific">Perilla frutescens var. hirtella</name>
    <name type="common">Perilla citriodora</name>
    <name type="synonym">Perilla setoyensis</name>
    <dbReference type="NCBI Taxonomy" id="608512"/>
    <lineage>
        <taxon>Eukaryota</taxon>
        <taxon>Viridiplantae</taxon>
        <taxon>Streptophyta</taxon>
        <taxon>Embryophyta</taxon>
        <taxon>Tracheophyta</taxon>
        <taxon>Spermatophyta</taxon>
        <taxon>Magnoliopsida</taxon>
        <taxon>eudicotyledons</taxon>
        <taxon>Gunneridae</taxon>
        <taxon>Pentapetalae</taxon>
        <taxon>asterids</taxon>
        <taxon>lamiids</taxon>
        <taxon>Lamiales</taxon>
        <taxon>Lamiaceae</taxon>
        <taxon>Nepetoideae</taxon>
        <taxon>Elsholtzieae</taxon>
        <taxon>Perilla</taxon>
    </lineage>
</organism>
<dbReference type="PANTHER" id="PTHR23310:SF105">
    <property type="entry name" value="ACYL-COA-BINDING DOMAIN-CONTAINING PROTEIN 5"/>
    <property type="match status" value="1"/>
</dbReference>
<name>A0AAD4IY81_PERFH</name>
<keyword evidence="3" id="KW-0732">Signal</keyword>
<feature type="domain" description="ACB" evidence="4">
    <location>
        <begin position="238"/>
        <end position="331"/>
    </location>
</feature>
<dbReference type="GO" id="GO:0006631">
    <property type="term" value="P:fatty acid metabolic process"/>
    <property type="evidence" value="ECO:0007669"/>
    <property type="project" value="TreeGrafter"/>
</dbReference>
<dbReference type="Proteomes" id="UP001190926">
    <property type="component" value="Unassembled WGS sequence"/>
</dbReference>
<evidence type="ECO:0000313" key="5">
    <source>
        <dbReference type="EMBL" id="KAH6823489.1"/>
    </source>
</evidence>
<dbReference type="PANTHER" id="PTHR23310">
    <property type="entry name" value="ACYL-COA-BINDING PROTEIN, ACBP"/>
    <property type="match status" value="1"/>
</dbReference>
<proteinExistence type="inferred from homology"/>
<feature type="signal peptide" evidence="3">
    <location>
        <begin position="1"/>
        <end position="26"/>
    </location>
</feature>